<dbReference type="AlphaFoldDB" id="A0A0G4FWV1"/>
<reference evidence="2 3" key="1">
    <citation type="submission" date="2014-11" db="EMBL/GenBank/DDBJ databases">
        <authorList>
            <person name="Zhu J."/>
            <person name="Qi W."/>
            <person name="Song R."/>
        </authorList>
    </citation>
    <scope>NUCLEOTIDE SEQUENCE [LARGE SCALE GENOMIC DNA]</scope>
</reference>
<sequence>MANLHFGRSVPIIFHTFPKVGARNLYGERIRIPEELRGSLNMLLISFKPWQLEQVDGWRTSCEMVGDRLSVKHRRSDVYEFYQVLVFQRWKWPFQWFLHWRYRRKIPQEWHRRTLVIYTSVRSFVNSMNLPDPMRNYALLIDPSGQIEWGEHEEVSTEKLDYLCDLLSIEREEPAPEVDDESTIEGSEERTIGEAPLSLDEGTVSGGEGQGQGQGAPAEAKGRA</sequence>
<dbReference type="InParanoid" id="A0A0G4FWV1"/>
<dbReference type="EMBL" id="CDMY01000517">
    <property type="protein sequence ID" value="CEM19627.1"/>
    <property type="molecule type" value="Genomic_DNA"/>
</dbReference>
<evidence type="ECO:0000313" key="2">
    <source>
        <dbReference type="EMBL" id="CEM19627.1"/>
    </source>
</evidence>
<feature type="compositionally biased region" description="Low complexity" evidence="1">
    <location>
        <begin position="215"/>
        <end position="224"/>
    </location>
</feature>
<protein>
    <submittedName>
        <fullName evidence="2">Uncharacterized protein</fullName>
    </submittedName>
</protein>
<dbReference type="VEuPathDB" id="CryptoDB:Vbra_9512"/>
<proteinExistence type="predicted"/>
<feature type="compositionally biased region" description="Gly residues" evidence="1">
    <location>
        <begin position="204"/>
        <end position="214"/>
    </location>
</feature>
<feature type="region of interest" description="Disordered" evidence="1">
    <location>
        <begin position="172"/>
        <end position="224"/>
    </location>
</feature>
<keyword evidence="3" id="KW-1185">Reference proteome</keyword>
<evidence type="ECO:0000313" key="3">
    <source>
        <dbReference type="Proteomes" id="UP000041254"/>
    </source>
</evidence>
<name>A0A0G4FWV1_VITBC</name>
<dbReference type="OrthoDB" id="332014at2759"/>
<accession>A0A0G4FWV1</accession>
<organism evidence="2 3">
    <name type="scientific">Vitrella brassicaformis (strain CCMP3155)</name>
    <dbReference type="NCBI Taxonomy" id="1169540"/>
    <lineage>
        <taxon>Eukaryota</taxon>
        <taxon>Sar</taxon>
        <taxon>Alveolata</taxon>
        <taxon>Colpodellida</taxon>
        <taxon>Vitrellaceae</taxon>
        <taxon>Vitrella</taxon>
    </lineage>
</organism>
<gene>
    <name evidence="2" type="ORF">Vbra_9512</name>
</gene>
<dbReference type="Proteomes" id="UP000041254">
    <property type="component" value="Unassembled WGS sequence"/>
</dbReference>
<evidence type="ECO:0000256" key="1">
    <source>
        <dbReference type="SAM" id="MobiDB-lite"/>
    </source>
</evidence>